<evidence type="ECO:0000313" key="2">
    <source>
        <dbReference type="Proteomes" id="UP000235392"/>
    </source>
</evidence>
<dbReference type="Proteomes" id="UP000235392">
    <property type="component" value="Unassembled WGS sequence"/>
</dbReference>
<comment type="caution">
    <text evidence="1">The sequence shown here is derived from an EMBL/GenBank/DDBJ whole genome shotgun (WGS) entry which is preliminary data.</text>
</comment>
<accession>A0A2N5TZU2</accession>
<name>A0A2N5TZU2_9BASI</name>
<gene>
    <name evidence="1" type="ORF">PCASD_14848</name>
</gene>
<organism evidence="1 2">
    <name type="scientific">Puccinia coronata f. sp. avenae</name>
    <dbReference type="NCBI Taxonomy" id="200324"/>
    <lineage>
        <taxon>Eukaryota</taxon>
        <taxon>Fungi</taxon>
        <taxon>Dikarya</taxon>
        <taxon>Basidiomycota</taxon>
        <taxon>Pucciniomycotina</taxon>
        <taxon>Pucciniomycetes</taxon>
        <taxon>Pucciniales</taxon>
        <taxon>Pucciniaceae</taxon>
        <taxon>Puccinia</taxon>
    </lineage>
</organism>
<sequence length="113" mass="12651">MAGATPTPAEVDVAKIFAHSLHMVMSHHHNRNILQNFYKPFDFIKHSVGFFLLITTHHNITFGPMGKSDWPCGSMQSQLETNLAKSLKRSRSDPSASFTGLLCNRWDLILAIA</sequence>
<protein>
    <submittedName>
        <fullName evidence="1">Uncharacterized protein</fullName>
    </submittedName>
</protein>
<dbReference type="AlphaFoldDB" id="A0A2N5TZU2"/>
<proteinExistence type="predicted"/>
<reference evidence="1 2" key="1">
    <citation type="submission" date="2017-11" db="EMBL/GenBank/DDBJ databases">
        <title>De novo assembly and phasing of dikaryotic genomes from two isolates of Puccinia coronata f. sp. avenae, the causal agent of oat crown rust.</title>
        <authorList>
            <person name="Miller M.E."/>
            <person name="Zhang Y."/>
            <person name="Omidvar V."/>
            <person name="Sperschneider J."/>
            <person name="Schwessinger B."/>
            <person name="Raley C."/>
            <person name="Palmer J.M."/>
            <person name="Garnica D."/>
            <person name="Upadhyaya N."/>
            <person name="Rathjen J."/>
            <person name="Taylor J.M."/>
            <person name="Park R.F."/>
            <person name="Dodds P.N."/>
            <person name="Hirsch C.D."/>
            <person name="Kianian S.F."/>
            <person name="Figueroa M."/>
        </authorList>
    </citation>
    <scope>NUCLEOTIDE SEQUENCE [LARGE SCALE GENOMIC DNA]</scope>
    <source>
        <strain evidence="1">12SD80</strain>
    </source>
</reference>
<dbReference type="EMBL" id="PGCI01000281">
    <property type="protein sequence ID" value="PLW30977.1"/>
    <property type="molecule type" value="Genomic_DNA"/>
</dbReference>
<evidence type="ECO:0000313" key="1">
    <source>
        <dbReference type="EMBL" id="PLW30977.1"/>
    </source>
</evidence>